<dbReference type="PANTHER" id="PTHR33608:SF6">
    <property type="entry name" value="BLL2464 PROTEIN"/>
    <property type="match status" value="1"/>
</dbReference>
<keyword evidence="3" id="KW-1185">Reference proteome</keyword>
<evidence type="ECO:0000259" key="1">
    <source>
        <dbReference type="Pfam" id="PF01882"/>
    </source>
</evidence>
<dbReference type="PANTHER" id="PTHR33608">
    <property type="entry name" value="BLL2464 PROTEIN"/>
    <property type="match status" value="1"/>
</dbReference>
<dbReference type="InterPro" id="IPR036465">
    <property type="entry name" value="vWFA_dom_sf"/>
</dbReference>
<evidence type="ECO:0000313" key="3">
    <source>
        <dbReference type="Proteomes" id="UP000066549"/>
    </source>
</evidence>
<dbReference type="Pfam" id="PF01882">
    <property type="entry name" value="DUF58"/>
    <property type="match status" value="1"/>
</dbReference>
<proteinExistence type="predicted"/>
<evidence type="ECO:0000313" key="2">
    <source>
        <dbReference type="EMBL" id="AKO65377.1"/>
    </source>
</evidence>
<protein>
    <recommendedName>
        <fullName evidence="1">DUF58 domain-containing protein</fullName>
    </recommendedName>
</protein>
<dbReference type="InterPro" id="IPR002881">
    <property type="entry name" value="DUF58"/>
</dbReference>
<dbReference type="AlphaFoldDB" id="A0A0H4JA54"/>
<gene>
    <name evidence="2" type="ORF">VI33_00985</name>
</gene>
<dbReference type="SUPFAM" id="SSF53300">
    <property type="entry name" value="vWA-like"/>
    <property type="match status" value="1"/>
</dbReference>
<feature type="domain" description="DUF58" evidence="1">
    <location>
        <begin position="45"/>
        <end position="242"/>
    </location>
</feature>
<accession>A0A0H4JA54</accession>
<sequence length="283" mass="33021">MSVEFFNYHINWKSKAIHPGRHKSDQRGMGIEFAGHSNLLDYPDPRRIDLRMTMRDPMDQIYVRIFNQRSATPIMIFNDLSASMSFGQASKLERAAEIAKIVKNSAYQNSDAIGLVGFHDTVDDDWVAPLSYRPYLAESLINKITLEKNHNKGSNGLLKLHQYLPKDHTLIFLISDFHMPIEEITVFLNNTRKHTVVPVILWDKDEYSNLPKFGITTFTDPETLEERTILLRKKLIKDIITKFNQRKNQLTKLFNSFDAPPFFVESEFNPDDMTHYFNEYYHA</sequence>
<dbReference type="EMBL" id="CP011002">
    <property type="protein sequence ID" value="AKO65377.1"/>
    <property type="molecule type" value="Genomic_DNA"/>
</dbReference>
<organism evidence="2 3">
    <name type="scientific">Methylophilales bacterium MBRS-H7</name>
    <dbReference type="NCBI Taxonomy" id="1623450"/>
    <lineage>
        <taxon>Bacteria</taxon>
        <taxon>Pseudomonadati</taxon>
        <taxon>Pseudomonadota</taxon>
        <taxon>Betaproteobacteria</taxon>
        <taxon>Nitrosomonadales</taxon>
        <taxon>OM43 clade</taxon>
    </lineage>
</organism>
<dbReference type="Proteomes" id="UP000066549">
    <property type="component" value="Chromosome"/>
</dbReference>
<name>A0A0H4JA54_9PROT</name>
<dbReference type="OrthoDB" id="8996492at2"/>
<reference evidence="2 3" key="1">
    <citation type="submission" date="2015-03" db="EMBL/GenBank/DDBJ databases">
        <title>Comparative analysis of the OM43 clade including a novel species from Red Sea uncovers genomic and metabolic diversity among marine methylotrophs.</title>
        <authorList>
            <person name="Jimenez-Infante F."/>
            <person name="Ngugi D.K."/>
            <person name="Vinu M."/>
            <person name="Alam I."/>
            <person name="Kamau A."/>
            <person name="Blom J."/>
            <person name="Bajic V.B."/>
            <person name="Stingl U."/>
        </authorList>
    </citation>
    <scope>NUCLEOTIDE SEQUENCE [LARGE SCALE GENOMIC DNA]</scope>
    <source>
        <strain evidence="2 3">MBRSH7</strain>
    </source>
</reference>